<evidence type="ECO:0000313" key="7">
    <source>
        <dbReference type="EnsemblMetazoa" id="PHUM546690-PA"/>
    </source>
</evidence>
<dbReference type="AlphaFoldDB" id="E0W082"/>
<accession>E0W082</accession>
<dbReference type="VEuPathDB" id="VectorBase:PHUM546690"/>
<dbReference type="NCBIfam" id="TIGR03317">
    <property type="entry name" value="ygfZ_signature"/>
    <property type="match status" value="1"/>
</dbReference>
<dbReference type="GeneID" id="8240386"/>
<dbReference type="KEGG" id="phu:Phum_PHUM546690"/>
<dbReference type="Pfam" id="PF01571">
    <property type="entry name" value="GCV_T"/>
    <property type="match status" value="1"/>
</dbReference>
<dbReference type="EMBL" id="AAZO01006645">
    <property type="status" value="NOT_ANNOTATED_CDS"/>
    <property type="molecule type" value="Genomic_DNA"/>
</dbReference>
<dbReference type="OMA" id="MNADIMN"/>
<feature type="domain" description="GCVT N-terminal" evidence="4">
    <location>
        <begin position="24"/>
        <end position="117"/>
    </location>
</feature>
<dbReference type="GO" id="GO:0005759">
    <property type="term" value="C:mitochondrial matrix"/>
    <property type="evidence" value="ECO:0007669"/>
    <property type="project" value="TreeGrafter"/>
</dbReference>
<dbReference type="GO" id="GO:0016226">
    <property type="term" value="P:iron-sulfur cluster assembly"/>
    <property type="evidence" value="ECO:0007669"/>
    <property type="project" value="TreeGrafter"/>
</dbReference>
<dbReference type="Pfam" id="PF25455">
    <property type="entry name" value="Beta-barrel_CAF17_C"/>
    <property type="match status" value="1"/>
</dbReference>
<dbReference type="InterPro" id="IPR027266">
    <property type="entry name" value="TrmE/GcvT-like"/>
</dbReference>
<evidence type="ECO:0000313" key="6">
    <source>
        <dbReference type="EMBL" id="EEB19038.1"/>
    </source>
</evidence>
<dbReference type="EnsemblMetazoa" id="PHUM546690-RA">
    <property type="protein sequence ID" value="PHUM546690-PA"/>
    <property type="gene ID" value="PHUM546690"/>
</dbReference>
<dbReference type="RefSeq" id="XP_002431776.1">
    <property type="nucleotide sequence ID" value="XM_002431731.1"/>
</dbReference>
<keyword evidence="3" id="KW-0496">Mitochondrion</keyword>
<dbReference type="FunCoup" id="E0W082">
    <property type="interactions" value="656"/>
</dbReference>
<evidence type="ECO:0000256" key="3">
    <source>
        <dbReference type="ARBA" id="ARBA00023128"/>
    </source>
</evidence>
<reference evidence="6" key="1">
    <citation type="submission" date="2007-04" db="EMBL/GenBank/DDBJ databases">
        <title>Annotation of Pediculus humanus corporis strain USDA.</title>
        <authorList>
            <person name="Kirkness E."/>
            <person name="Hannick L."/>
            <person name="Hass B."/>
            <person name="Bruggner R."/>
            <person name="Lawson D."/>
            <person name="Bidwell S."/>
            <person name="Joardar V."/>
            <person name="Caler E."/>
            <person name="Walenz B."/>
            <person name="Inman J."/>
            <person name="Schobel S."/>
            <person name="Galinsky K."/>
            <person name="Amedeo P."/>
            <person name="Strausberg R."/>
        </authorList>
    </citation>
    <scope>NUCLEOTIDE SEQUENCE</scope>
    <source>
        <strain evidence="6">USDA</strain>
    </source>
</reference>
<dbReference type="EMBL" id="DS235857">
    <property type="protein sequence ID" value="EEB19038.1"/>
    <property type="molecule type" value="Genomic_DNA"/>
</dbReference>
<reference evidence="7" key="3">
    <citation type="submission" date="2020-05" db="UniProtKB">
        <authorList>
            <consortium name="EnsemblMetazoa"/>
        </authorList>
    </citation>
    <scope>IDENTIFICATION</scope>
    <source>
        <strain evidence="7">USDA</strain>
    </source>
</reference>
<dbReference type="InParanoid" id="E0W082"/>
<name>E0W082_PEDHC</name>
<proteinExistence type="predicted"/>
<dbReference type="HOGENOM" id="CLU_007884_7_1_1"/>
<feature type="domain" description="CAF17 C-terminal" evidence="5">
    <location>
        <begin position="244"/>
        <end position="317"/>
    </location>
</feature>
<protein>
    <submittedName>
        <fullName evidence="6 7">Uncharacterized protein</fullName>
    </submittedName>
</protein>
<evidence type="ECO:0000313" key="8">
    <source>
        <dbReference type="Proteomes" id="UP000009046"/>
    </source>
</evidence>
<keyword evidence="8" id="KW-1185">Reference proteome</keyword>
<dbReference type="Gene3D" id="3.30.1360.120">
    <property type="entry name" value="Probable tRNA modification gtpase trme, domain 1"/>
    <property type="match status" value="1"/>
</dbReference>
<reference evidence="6" key="2">
    <citation type="submission" date="2007-04" db="EMBL/GenBank/DDBJ databases">
        <title>The genome of the human body louse.</title>
        <authorList>
            <consortium name="The Human Body Louse Genome Consortium"/>
            <person name="Kirkness E."/>
            <person name="Walenz B."/>
            <person name="Hass B."/>
            <person name="Bruggner R."/>
            <person name="Strausberg R."/>
        </authorList>
    </citation>
    <scope>NUCLEOTIDE SEQUENCE</scope>
    <source>
        <strain evidence="6">USDA</strain>
    </source>
</reference>
<dbReference type="InterPro" id="IPR017703">
    <property type="entry name" value="YgfZ/GCV_T_CS"/>
</dbReference>
<dbReference type="PANTHER" id="PTHR22602:SF0">
    <property type="entry name" value="TRANSFERASE CAF17, MITOCHONDRIAL-RELATED"/>
    <property type="match status" value="1"/>
</dbReference>
<evidence type="ECO:0000256" key="2">
    <source>
        <dbReference type="ARBA" id="ARBA00022946"/>
    </source>
</evidence>
<evidence type="ECO:0000256" key="1">
    <source>
        <dbReference type="ARBA" id="ARBA00004173"/>
    </source>
</evidence>
<dbReference type="PANTHER" id="PTHR22602">
    <property type="entry name" value="TRANSFERASE CAF17, MITOCHONDRIAL-RELATED"/>
    <property type="match status" value="1"/>
</dbReference>
<evidence type="ECO:0000259" key="5">
    <source>
        <dbReference type="Pfam" id="PF25455"/>
    </source>
</evidence>
<dbReference type="InterPro" id="IPR006222">
    <property type="entry name" value="GCVT_N"/>
</dbReference>
<dbReference type="InterPro" id="IPR057460">
    <property type="entry name" value="CAF17_C"/>
</dbReference>
<keyword evidence="2" id="KW-0809">Transit peptide</keyword>
<dbReference type="eggNOG" id="KOG2929">
    <property type="taxonomic scope" value="Eukaryota"/>
</dbReference>
<evidence type="ECO:0000259" key="4">
    <source>
        <dbReference type="Pfam" id="PF01571"/>
    </source>
</evidence>
<dbReference type="STRING" id="121224.E0W082"/>
<dbReference type="CTD" id="8240386"/>
<sequence>MRRCFASAEKILLAQRLNERSLLRLSGKDANLYLQGLITNDMKHLESGASSMYTMFLNSKGRVLYDSIIYNTNIENTFYVECDSNASLYLKDHLMHFKVRRKVNIDLLSDEFSVWALAFKDYIINPKDVYNYKPVLNELKKNLPQLIITNDPRLPSMGLRVLTPKDYNLVNEIKKIADVNVQEENFYKFLRYNLGIGEGLNELPLEKCFPMEINGDYLHGISFHKGCYVGQELTARTYHTGVIRKRIMPLKFNEEVSITQPGIPIFSVSQLTKAIGKLFGVEQTSGLGLLRIEEALKANELITFEKKCNTHRPFWWPNEAPKMRMNTG</sequence>
<gene>
    <name evidence="7" type="primary">8240386</name>
    <name evidence="6" type="ORF">Phum_PHUM546690</name>
</gene>
<dbReference type="OrthoDB" id="191995at2759"/>
<dbReference type="SUPFAM" id="SSF103025">
    <property type="entry name" value="Folate-binding domain"/>
    <property type="match status" value="1"/>
</dbReference>
<dbReference type="Proteomes" id="UP000009046">
    <property type="component" value="Unassembled WGS sequence"/>
</dbReference>
<comment type="subcellular location">
    <subcellularLocation>
        <location evidence="1">Mitochondrion</location>
    </subcellularLocation>
</comment>
<dbReference type="InterPro" id="IPR045179">
    <property type="entry name" value="YgfZ/GcvT"/>
</dbReference>
<organism>
    <name type="scientific">Pediculus humanus subsp. corporis</name>
    <name type="common">Body louse</name>
    <dbReference type="NCBI Taxonomy" id="121224"/>
    <lineage>
        <taxon>Eukaryota</taxon>
        <taxon>Metazoa</taxon>
        <taxon>Ecdysozoa</taxon>
        <taxon>Arthropoda</taxon>
        <taxon>Hexapoda</taxon>
        <taxon>Insecta</taxon>
        <taxon>Pterygota</taxon>
        <taxon>Neoptera</taxon>
        <taxon>Paraneoptera</taxon>
        <taxon>Psocodea</taxon>
        <taxon>Troctomorpha</taxon>
        <taxon>Phthiraptera</taxon>
        <taxon>Anoplura</taxon>
        <taxon>Pediculidae</taxon>
        <taxon>Pediculus</taxon>
    </lineage>
</organism>